<evidence type="ECO:0000256" key="2">
    <source>
        <dbReference type="SAM" id="MobiDB-lite"/>
    </source>
</evidence>
<feature type="compositionally biased region" description="Polar residues" evidence="2">
    <location>
        <begin position="162"/>
        <end position="172"/>
    </location>
</feature>
<proteinExistence type="predicted"/>
<feature type="compositionally biased region" description="Polar residues" evidence="2">
    <location>
        <begin position="100"/>
        <end position="111"/>
    </location>
</feature>
<reference evidence="3" key="1">
    <citation type="journal article" date="2023" name="Insect Mol. Biol.">
        <title>Genome sequencing provides insights into the evolution of gene families encoding plant cell wall-degrading enzymes in longhorned beetles.</title>
        <authorList>
            <person name="Shin N.R."/>
            <person name="Okamura Y."/>
            <person name="Kirsch R."/>
            <person name="Pauchet Y."/>
        </authorList>
    </citation>
    <scope>NUCLEOTIDE SEQUENCE</scope>
    <source>
        <strain evidence="3">MMC_N1</strain>
    </source>
</reference>
<accession>A0ABQ9IQQ2</accession>
<dbReference type="EMBL" id="JAPWTJ010003948">
    <property type="protein sequence ID" value="KAJ8949944.1"/>
    <property type="molecule type" value="Genomic_DNA"/>
</dbReference>
<evidence type="ECO:0000313" key="3">
    <source>
        <dbReference type="EMBL" id="KAJ8949944.1"/>
    </source>
</evidence>
<evidence type="ECO:0008006" key="5">
    <source>
        <dbReference type="Google" id="ProtNLM"/>
    </source>
</evidence>
<evidence type="ECO:0000313" key="4">
    <source>
        <dbReference type="Proteomes" id="UP001162164"/>
    </source>
</evidence>
<feature type="region of interest" description="Disordered" evidence="2">
    <location>
        <begin position="100"/>
        <end position="172"/>
    </location>
</feature>
<sequence>MPEIQIINAFRLGKSSNEKRPVVLQILSYTAKLDILKNRAKLKGTGIFVNEDLIKEDRENRQILVKKLKEARTNNKEARIKGKNIIIDGISYNSKQLQNELDNENSQTNGYYSPPTPRQINSEPATPTTSQFQNYNKENSDEDAEDQDVNGLRLQKKKGEFTSGTPKTESDMNINIKSNKEYCNEYLNLLNEAGYTSLINEYTRVRNGSKSCIDHIFVKNKKISKYNSFIYKTDITDHYPVISLMSIQNRDETEKSKSKQITYLNEEHLKNIIKDELWEDIYEYDNLDVAVDEFIKKIQSAVELSTTKNNIKNRIKKRQPWITSALVTSVQRKQELYKQFQQDLNNKEKEREYKKFKKQTK</sequence>
<feature type="compositionally biased region" description="Polar residues" evidence="2">
    <location>
        <begin position="118"/>
        <end position="137"/>
    </location>
</feature>
<dbReference type="Proteomes" id="UP001162164">
    <property type="component" value="Unassembled WGS sequence"/>
</dbReference>
<comment type="caution">
    <text evidence="3">The sequence shown here is derived from an EMBL/GenBank/DDBJ whole genome shotgun (WGS) entry which is preliminary data.</text>
</comment>
<organism evidence="3 4">
    <name type="scientific">Molorchus minor</name>
    <dbReference type="NCBI Taxonomy" id="1323400"/>
    <lineage>
        <taxon>Eukaryota</taxon>
        <taxon>Metazoa</taxon>
        <taxon>Ecdysozoa</taxon>
        <taxon>Arthropoda</taxon>
        <taxon>Hexapoda</taxon>
        <taxon>Insecta</taxon>
        <taxon>Pterygota</taxon>
        <taxon>Neoptera</taxon>
        <taxon>Endopterygota</taxon>
        <taxon>Coleoptera</taxon>
        <taxon>Polyphaga</taxon>
        <taxon>Cucujiformia</taxon>
        <taxon>Chrysomeloidea</taxon>
        <taxon>Cerambycidae</taxon>
        <taxon>Lamiinae</taxon>
        <taxon>Monochamini</taxon>
        <taxon>Molorchus</taxon>
    </lineage>
</organism>
<dbReference type="Gene3D" id="3.60.10.10">
    <property type="entry name" value="Endonuclease/exonuclease/phosphatase"/>
    <property type="match status" value="1"/>
</dbReference>
<keyword evidence="4" id="KW-1185">Reference proteome</keyword>
<protein>
    <recommendedName>
        <fullName evidence="5">Endonuclease/exonuclease/phosphatase domain-containing protein</fullName>
    </recommendedName>
</protein>
<keyword evidence="1" id="KW-0175">Coiled coil</keyword>
<dbReference type="SUPFAM" id="SSF56219">
    <property type="entry name" value="DNase I-like"/>
    <property type="match status" value="1"/>
</dbReference>
<feature type="coiled-coil region" evidence="1">
    <location>
        <begin position="54"/>
        <end position="81"/>
    </location>
</feature>
<gene>
    <name evidence="3" type="ORF">NQ317_011059</name>
</gene>
<evidence type="ECO:0000256" key="1">
    <source>
        <dbReference type="SAM" id="Coils"/>
    </source>
</evidence>
<dbReference type="InterPro" id="IPR036691">
    <property type="entry name" value="Endo/exonu/phosph_ase_sf"/>
</dbReference>
<name>A0ABQ9IQQ2_9CUCU</name>